<dbReference type="AlphaFoldDB" id="A0AAN9SHD9"/>
<comment type="similarity">
    <text evidence="1">Belongs to the methyltransferase superfamily. L-isoaspartyl/D-aspartyl protein methyltransferase family.</text>
</comment>
<comment type="caution">
    <text evidence="3">The sequence shown here is derived from an EMBL/GenBank/DDBJ whole genome shotgun (WGS) entry which is preliminary data.</text>
</comment>
<sequence>MGTGYLTASFALMVGLQGRVVGVEHILELVCFSTENIQKSVVVAHLKDGSLAVYAGGMIAREGWPEFAPYDAIHVGAVTPKIPQPFIDQLKLGGRMVIPIENIF</sequence>
<dbReference type="Pfam" id="PF01135">
    <property type="entry name" value="PCMT"/>
    <property type="match status" value="1"/>
</dbReference>
<dbReference type="InterPro" id="IPR000682">
    <property type="entry name" value="PCMT"/>
</dbReference>
<dbReference type="GO" id="GO:0005737">
    <property type="term" value="C:cytoplasm"/>
    <property type="evidence" value="ECO:0007669"/>
    <property type="project" value="TreeGrafter"/>
</dbReference>
<evidence type="ECO:0000313" key="4">
    <source>
        <dbReference type="Proteomes" id="UP001386955"/>
    </source>
</evidence>
<evidence type="ECO:0008006" key="5">
    <source>
        <dbReference type="Google" id="ProtNLM"/>
    </source>
</evidence>
<dbReference type="Gene3D" id="3.40.50.150">
    <property type="entry name" value="Vaccinia Virus protein VP39"/>
    <property type="match status" value="1"/>
</dbReference>
<dbReference type="PANTHER" id="PTHR11579">
    <property type="entry name" value="PROTEIN-L-ISOASPARTATE O-METHYLTRANSFERASE"/>
    <property type="match status" value="1"/>
</dbReference>
<protein>
    <recommendedName>
        <fullName evidence="5">Protein-L-isoaspartate O-methyltransferase</fullName>
    </recommendedName>
</protein>
<accession>A0AAN9SHD9</accession>
<dbReference type="EMBL" id="JAYMYS010000004">
    <property type="protein sequence ID" value="KAK7396185.1"/>
    <property type="molecule type" value="Genomic_DNA"/>
</dbReference>
<dbReference type="InterPro" id="IPR029063">
    <property type="entry name" value="SAM-dependent_MTases_sf"/>
</dbReference>
<dbReference type="GO" id="GO:0004719">
    <property type="term" value="F:protein-L-isoaspartate (D-aspartate) O-methyltransferase activity"/>
    <property type="evidence" value="ECO:0007669"/>
    <property type="project" value="InterPro"/>
</dbReference>
<proteinExistence type="inferred from homology"/>
<evidence type="ECO:0000313" key="3">
    <source>
        <dbReference type="EMBL" id="KAK7396185.1"/>
    </source>
</evidence>
<gene>
    <name evidence="3" type="ORF">VNO78_17008</name>
</gene>
<evidence type="ECO:0000256" key="2">
    <source>
        <dbReference type="SAM" id="SignalP"/>
    </source>
</evidence>
<name>A0AAN9SHD9_PSOTE</name>
<dbReference type="PANTHER" id="PTHR11579:SF28">
    <property type="entry name" value="PROTEIN-L-ISOASPARTATE O-METHYLTRANSFERASE 1"/>
    <property type="match status" value="1"/>
</dbReference>
<organism evidence="3 4">
    <name type="scientific">Psophocarpus tetragonolobus</name>
    <name type="common">Winged bean</name>
    <name type="synonym">Dolichos tetragonolobus</name>
    <dbReference type="NCBI Taxonomy" id="3891"/>
    <lineage>
        <taxon>Eukaryota</taxon>
        <taxon>Viridiplantae</taxon>
        <taxon>Streptophyta</taxon>
        <taxon>Embryophyta</taxon>
        <taxon>Tracheophyta</taxon>
        <taxon>Spermatophyta</taxon>
        <taxon>Magnoliopsida</taxon>
        <taxon>eudicotyledons</taxon>
        <taxon>Gunneridae</taxon>
        <taxon>Pentapetalae</taxon>
        <taxon>rosids</taxon>
        <taxon>fabids</taxon>
        <taxon>Fabales</taxon>
        <taxon>Fabaceae</taxon>
        <taxon>Papilionoideae</taxon>
        <taxon>50 kb inversion clade</taxon>
        <taxon>NPAAA clade</taxon>
        <taxon>indigoferoid/millettioid clade</taxon>
        <taxon>Phaseoleae</taxon>
        <taxon>Psophocarpus</taxon>
    </lineage>
</organism>
<dbReference type="SUPFAM" id="SSF53335">
    <property type="entry name" value="S-adenosyl-L-methionine-dependent methyltransferases"/>
    <property type="match status" value="1"/>
</dbReference>
<keyword evidence="4" id="KW-1185">Reference proteome</keyword>
<keyword evidence="2" id="KW-0732">Signal</keyword>
<feature type="chain" id="PRO_5042914400" description="Protein-L-isoaspartate O-methyltransferase" evidence="2">
    <location>
        <begin position="23"/>
        <end position="104"/>
    </location>
</feature>
<feature type="signal peptide" evidence="2">
    <location>
        <begin position="1"/>
        <end position="22"/>
    </location>
</feature>
<reference evidence="3 4" key="1">
    <citation type="submission" date="2024-01" db="EMBL/GenBank/DDBJ databases">
        <title>The genomes of 5 underutilized Papilionoideae crops provide insights into root nodulation and disease resistanc.</title>
        <authorList>
            <person name="Jiang F."/>
        </authorList>
    </citation>
    <scope>NUCLEOTIDE SEQUENCE [LARGE SCALE GENOMIC DNA]</scope>
    <source>
        <strain evidence="3">DUOXIRENSHENG_FW03</strain>
        <tissue evidence="3">Leaves</tissue>
    </source>
</reference>
<evidence type="ECO:0000256" key="1">
    <source>
        <dbReference type="ARBA" id="ARBA00005369"/>
    </source>
</evidence>
<dbReference type="Proteomes" id="UP001386955">
    <property type="component" value="Unassembled WGS sequence"/>
</dbReference>